<dbReference type="Proteomes" id="UP000535276">
    <property type="component" value="Unassembled WGS sequence"/>
</dbReference>
<sequence length="73" mass="7930">MAELAGLVESRELGSTPVFVHEVFRKIQRGEGVQAEEPAAAAEDECAELTLRSDGDYRRLAKAMPVNSGRKNA</sequence>
<dbReference type="EMBL" id="JACBZV010000013">
    <property type="protein sequence ID" value="NYJ14721.1"/>
    <property type="molecule type" value="Genomic_DNA"/>
</dbReference>
<protein>
    <submittedName>
        <fullName evidence="1">Selenophosphate synthetase-related protein</fullName>
    </submittedName>
</protein>
<name>A0A7Z0J1A1_RHILE</name>
<evidence type="ECO:0000313" key="1">
    <source>
        <dbReference type="EMBL" id="NYJ14721.1"/>
    </source>
</evidence>
<proteinExistence type="predicted"/>
<dbReference type="RefSeq" id="WP_097607866.1">
    <property type="nucleotide sequence ID" value="NZ_JACBZV010000013.1"/>
</dbReference>
<dbReference type="AlphaFoldDB" id="A0A7Z0J1A1"/>
<reference evidence="1 2" key="1">
    <citation type="submission" date="2020-07" db="EMBL/GenBank/DDBJ databases">
        <title>Genomic Encyclopedia of Type Strains, Phase IV (KMG-V): Genome sequencing to study the core and pangenomes of soil and plant-associated prokaryotes.</title>
        <authorList>
            <person name="Whitman W."/>
        </authorList>
    </citation>
    <scope>NUCLEOTIDE SEQUENCE [LARGE SCALE GENOMIC DNA]</scope>
    <source>
        <strain evidence="1 2">SEMIA 4052</strain>
    </source>
</reference>
<comment type="caution">
    <text evidence="1">The sequence shown here is derived from an EMBL/GenBank/DDBJ whole genome shotgun (WGS) entry which is preliminary data.</text>
</comment>
<evidence type="ECO:0000313" key="2">
    <source>
        <dbReference type="Proteomes" id="UP000535276"/>
    </source>
</evidence>
<accession>A0A7Z0J1A1</accession>
<gene>
    <name evidence="1" type="ORF">GGI64_005819</name>
</gene>
<organism evidence="1 2">
    <name type="scientific">Rhizobium leguminosarum</name>
    <dbReference type="NCBI Taxonomy" id="384"/>
    <lineage>
        <taxon>Bacteria</taxon>
        <taxon>Pseudomonadati</taxon>
        <taxon>Pseudomonadota</taxon>
        <taxon>Alphaproteobacteria</taxon>
        <taxon>Hyphomicrobiales</taxon>
        <taxon>Rhizobiaceae</taxon>
        <taxon>Rhizobium/Agrobacterium group</taxon>
        <taxon>Rhizobium</taxon>
    </lineage>
</organism>